<feature type="transmembrane region" description="Helical" evidence="8">
    <location>
        <begin position="33"/>
        <end position="52"/>
    </location>
</feature>
<comment type="similarity">
    <text evidence="2">Belongs to the major facilitator superfamily. Bcr/CmlA family.</text>
</comment>
<proteinExistence type="inferred from homology"/>
<evidence type="ECO:0000256" key="7">
    <source>
        <dbReference type="ARBA" id="ARBA00023136"/>
    </source>
</evidence>
<evidence type="ECO:0000256" key="2">
    <source>
        <dbReference type="ARBA" id="ARBA00006236"/>
    </source>
</evidence>
<accession>A0ABN2TL73</accession>
<reference evidence="10 11" key="1">
    <citation type="journal article" date="2019" name="Int. J. Syst. Evol. Microbiol.">
        <title>The Global Catalogue of Microorganisms (GCM) 10K type strain sequencing project: providing services to taxonomists for standard genome sequencing and annotation.</title>
        <authorList>
            <consortium name="The Broad Institute Genomics Platform"/>
            <consortium name="The Broad Institute Genome Sequencing Center for Infectious Disease"/>
            <person name="Wu L."/>
            <person name="Ma J."/>
        </authorList>
    </citation>
    <scope>NUCLEOTIDE SEQUENCE [LARGE SCALE GENOMIC DNA]</scope>
    <source>
        <strain evidence="10 11">JCM 16014</strain>
    </source>
</reference>
<feature type="transmembrane region" description="Helical" evidence="8">
    <location>
        <begin position="241"/>
        <end position="261"/>
    </location>
</feature>
<evidence type="ECO:0000256" key="3">
    <source>
        <dbReference type="ARBA" id="ARBA00022448"/>
    </source>
</evidence>
<evidence type="ECO:0000259" key="9">
    <source>
        <dbReference type="PROSITE" id="PS50850"/>
    </source>
</evidence>
<feature type="transmembrane region" description="Helical" evidence="8">
    <location>
        <begin position="328"/>
        <end position="348"/>
    </location>
</feature>
<keyword evidence="6 8" id="KW-1133">Transmembrane helix</keyword>
<sequence length="395" mass="40699">MGALSMFGPLSLDMYLPALPDLAHSFHTPESNVQLTLTSCLIGLAVGQLVAGPMSDAWGRKKPLVIGLIAYAVTSAFCAVAPEVFSLAAVRFLQGFAGAAGLVISRAMVRDLYQGDALTKFFSTLMLVNGLAPILAPVLGGQLTRFMSWRGVFVVLALIGVALLLATLFGLKESLPKEARNAGGGGLPATLRTFRVLTRDRRFMGYILTGGFAFAAMFAYISGSPFVLEDIHGLTKQEFSYVFGTNALGIMIAGQVGGRLVGRIPSARILGSGLALSLTGSTVLLAATVLAGGNLAGTLLGLFLMVSAIGLIMPQITALALSGYAPAVAGAASAMIGTGQFLLGAVFAPLVGLGGKSSGLPMAVVIFALSLGAVLMRVLLVRTPRVELVAEPLVA</sequence>
<feature type="transmembrane region" description="Helical" evidence="8">
    <location>
        <begin position="64"/>
        <end position="82"/>
    </location>
</feature>
<evidence type="ECO:0000256" key="8">
    <source>
        <dbReference type="SAM" id="Phobius"/>
    </source>
</evidence>
<keyword evidence="11" id="KW-1185">Reference proteome</keyword>
<feature type="transmembrane region" description="Helical" evidence="8">
    <location>
        <begin position="273"/>
        <end position="293"/>
    </location>
</feature>
<comment type="subcellular location">
    <subcellularLocation>
        <location evidence="1">Cell membrane</location>
        <topology evidence="1">Multi-pass membrane protein</topology>
    </subcellularLocation>
</comment>
<dbReference type="CDD" id="cd17320">
    <property type="entry name" value="MFS_MdfA_MDR_like"/>
    <property type="match status" value="1"/>
</dbReference>
<evidence type="ECO:0000256" key="4">
    <source>
        <dbReference type="ARBA" id="ARBA00022475"/>
    </source>
</evidence>
<evidence type="ECO:0000256" key="1">
    <source>
        <dbReference type="ARBA" id="ARBA00004651"/>
    </source>
</evidence>
<feature type="domain" description="Major facilitator superfamily (MFS) profile" evidence="9">
    <location>
        <begin position="1"/>
        <end position="385"/>
    </location>
</feature>
<organism evidence="10 11">
    <name type="scientific">Catenulispora yoronensis</name>
    <dbReference type="NCBI Taxonomy" id="450799"/>
    <lineage>
        <taxon>Bacteria</taxon>
        <taxon>Bacillati</taxon>
        <taxon>Actinomycetota</taxon>
        <taxon>Actinomycetes</taxon>
        <taxon>Catenulisporales</taxon>
        <taxon>Catenulisporaceae</taxon>
        <taxon>Catenulispora</taxon>
    </lineage>
</organism>
<evidence type="ECO:0000256" key="6">
    <source>
        <dbReference type="ARBA" id="ARBA00022989"/>
    </source>
</evidence>
<evidence type="ECO:0000256" key="5">
    <source>
        <dbReference type="ARBA" id="ARBA00022692"/>
    </source>
</evidence>
<name>A0ABN2TL73_9ACTN</name>
<dbReference type="PROSITE" id="PS00216">
    <property type="entry name" value="SUGAR_TRANSPORT_1"/>
    <property type="match status" value="1"/>
</dbReference>
<protein>
    <submittedName>
        <fullName evidence="10">Multidrug effflux MFS transporter</fullName>
    </submittedName>
</protein>
<feature type="transmembrane region" description="Helical" evidence="8">
    <location>
        <begin position="151"/>
        <end position="171"/>
    </location>
</feature>
<dbReference type="Pfam" id="PF07690">
    <property type="entry name" value="MFS_1"/>
    <property type="match status" value="1"/>
</dbReference>
<comment type="caution">
    <text evidence="10">The sequence shown here is derived from an EMBL/GenBank/DDBJ whole genome shotgun (WGS) entry which is preliminary data.</text>
</comment>
<feature type="transmembrane region" description="Helical" evidence="8">
    <location>
        <begin position="203"/>
        <end position="221"/>
    </location>
</feature>
<keyword evidence="7 8" id="KW-0472">Membrane</keyword>
<evidence type="ECO:0000313" key="11">
    <source>
        <dbReference type="Proteomes" id="UP001500751"/>
    </source>
</evidence>
<dbReference type="NCBIfam" id="TIGR00710">
    <property type="entry name" value="efflux_Bcr_CflA"/>
    <property type="match status" value="1"/>
</dbReference>
<dbReference type="PROSITE" id="PS50850">
    <property type="entry name" value="MFS"/>
    <property type="match status" value="1"/>
</dbReference>
<dbReference type="InterPro" id="IPR011701">
    <property type="entry name" value="MFS"/>
</dbReference>
<evidence type="ECO:0000313" key="10">
    <source>
        <dbReference type="EMBL" id="GAA2013211.1"/>
    </source>
</evidence>
<keyword evidence="3" id="KW-0813">Transport</keyword>
<dbReference type="PANTHER" id="PTHR23502">
    <property type="entry name" value="MAJOR FACILITATOR SUPERFAMILY"/>
    <property type="match status" value="1"/>
</dbReference>
<feature type="transmembrane region" description="Helical" evidence="8">
    <location>
        <begin position="121"/>
        <end position="139"/>
    </location>
</feature>
<dbReference type="Gene3D" id="1.20.1720.10">
    <property type="entry name" value="Multidrug resistance protein D"/>
    <property type="match status" value="1"/>
</dbReference>
<dbReference type="InterPro" id="IPR020846">
    <property type="entry name" value="MFS_dom"/>
</dbReference>
<dbReference type="EMBL" id="BAAAQN010000002">
    <property type="protein sequence ID" value="GAA2013211.1"/>
    <property type="molecule type" value="Genomic_DNA"/>
</dbReference>
<keyword evidence="5 8" id="KW-0812">Transmembrane</keyword>
<dbReference type="InterPro" id="IPR004812">
    <property type="entry name" value="Efflux_drug-R_Bcr/CmlA"/>
</dbReference>
<keyword evidence="4" id="KW-1003">Cell membrane</keyword>
<dbReference type="PANTHER" id="PTHR23502:SF132">
    <property type="entry name" value="POLYAMINE TRANSPORTER 2-RELATED"/>
    <property type="match status" value="1"/>
</dbReference>
<dbReference type="SUPFAM" id="SSF103473">
    <property type="entry name" value="MFS general substrate transporter"/>
    <property type="match status" value="1"/>
</dbReference>
<feature type="transmembrane region" description="Helical" evidence="8">
    <location>
        <begin position="360"/>
        <end position="380"/>
    </location>
</feature>
<gene>
    <name evidence="10" type="ORF">GCM10009839_04840</name>
</gene>
<feature type="transmembrane region" description="Helical" evidence="8">
    <location>
        <begin position="299"/>
        <end position="321"/>
    </location>
</feature>
<feature type="transmembrane region" description="Helical" evidence="8">
    <location>
        <begin position="88"/>
        <end position="109"/>
    </location>
</feature>
<dbReference type="InterPro" id="IPR005829">
    <property type="entry name" value="Sugar_transporter_CS"/>
</dbReference>
<dbReference type="Proteomes" id="UP001500751">
    <property type="component" value="Unassembled WGS sequence"/>
</dbReference>
<dbReference type="InterPro" id="IPR036259">
    <property type="entry name" value="MFS_trans_sf"/>
</dbReference>